<dbReference type="CDD" id="cd04186">
    <property type="entry name" value="GT_2_like_c"/>
    <property type="match status" value="1"/>
</dbReference>
<dbReference type="PANTHER" id="PTHR43685:SF2">
    <property type="entry name" value="GLYCOSYLTRANSFERASE 2-LIKE DOMAIN-CONTAINING PROTEIN"/>
    <property type="match status" value="1"/>
</dbReference>
<evidence type="ECO:0000313" key="3">
    <source>
        <dbReference type="Proteomes" id="UP000178936"/>
    </source>
</evidence>
<organism evidence="2 3">
    <name type="scientific">Candidatus Veblenbacteria bacterium RIFOXYA2_FULL_43_9</name>
    <dbReference type="NCBI Taxonomy" id="1802425"/>
    <lineage>
        <taxon>Bacteria</taxon>
        <taxon>Candidatus Vebleniibacteriota</taxon>
    </lineage>
</organism>
<dbReference type="EMBL" id="MHTB01000016">
    <property type="protein sequence ID" value="OHA55358.1"/>
    <property type="molecule type" value="Genomic_DNA"/>
</dbReference>
<feature type="domain" description="Glycosyltransferase 2-like" evidence="1">
    <location>
        <begin position="7"/>
        <end position="126"/>
    </location>
</feature>
<name>A0A1G2Q465_9BACT</name>
<dbReference type="Proteomes" id="UP000178936">
    <property type="component" value="Unassembled WGS sequence"/>
</dbReference>
<protein>
    <recommendedName>
        <fullName evidence="1">Glycosyltransferase 2-like domain-containing protein</fullName>
    </recommendedName>
</protein>
<dbReference type="InterPro" id="IPR029044">
    <property type="entry name" value="Nucleotide-diphossugar_trans"/>
</dbReference>
<dbReference type="InterPro" id="IPR050834">
    <property type="entry name" value="Glycosyltransf_2"/>
</dbReference>
<dbReference type="AlphaFoldDB" id="A0A1G2Q465"/>
<proteinExistence type="predicted"/>
<sequence length="357" mass="41322">MQRQPTSIHLVVYNGAPWLGWCLESVARQTYQDFFLLIIDNGSIDNSYTLAQEFLANNPTLSARARLVRNKQNIGFARGHNQAIAWTESDYVLILNQDVYLLPDYLKQLVKSLSNQERAGAVSGKILTWPFNGETFHASELSKLPKNYFDSVGLAIKRSRRVVNMAQGEQDTGQYRQSFRVFGVPGTVPLYRRPALQAVSLAGEIFDEDFVSYKEDVDLAWRLNLAGYESWLEPKAVAYHDRSLAHGRGLRQEYKKRKGRPHDLKVYSWVNHLAVLIKNDGFINFWRDFPWIVTHELAKACFLLVTDPITIFKGKLRLLRLAPRFYKKRRALKPTHKIKYRELRHWWSQAKVGGRQV</sequence>
<dbReference type="Gene3D" id="3.90.550.10">
    <property type="entry name" value="Spore Coat Polysaccharide Biosynthesis Protein SpsA, Chain A"/>
    <property type="match status" value="1"/>
</dbReference>
<evidence type="ECO:0000259" key="1">
    <source>
        <dbReference type="Pfam" id="PF00535"/>
    </source>
</evidence>
<dbReference type="SUPFAM" id="SSF53448">
    <property type="entry name" value="Nucleotide-diphospho-sugar transferases"/>
    <property type="match status" value="1"/>
</dbReference>
<gene>
    <name evidence="2" type="ORF">A2226_01145</name>
</gene>
<dbReference type="InterPro" id="IPR001173">
    <property type="entry name" value="Glyco_trans_2-like"/>
</dbReference>
<reference evidence="2 3" key="1">
    <citation type="journal article" date="2016" name="Nat. Commun.">
        <title>Thousands of microbial genomes shed light on interconnected biogeochemical processes in an aquifer system.</title>
        <authorList>
            <person name="Anantharaman K."/>
            <person name="Brown C.T."/>
            <person name="Hug L.A."/>
            <person name="Sharon I."/>
            <person name="Castelle C.J."/>
            <person name="Probst A.J."/>
            <person name="Thomas B.C."/>
            <person name="Singh A."/>
            <person name="Wilkins M.J."/>
            <person name="Karaoz U."/>
            <person name="Brodie E.L."/>
            <person name="Williams K.H."/>
            <person name="Hubbard S.S."/>
            <person name="Banfield J.F."/>
        </authorList>
    </citation>
    <scope>NUCLEOTIDE SEQUENCE [LARGE SCALE GENOMIC DNA]</scope>
</reference>
<dbReference type="Pfam" id="PF00535">
    <property type="entry name" value="Glycos_transf_2"/>
    <property type="match status" value="1"/>
</dbReference>
<dbReference type="PANTHER" id="PTHR43685">
    <property type="entry name" value="GLYCOSYLTRANSFERASE"/>
    <property type="match status" value="1"/>
</dbReference>
<evidence type="ECO:0000313" key="2">
    <source>
        <dbReference type="EMBL" id="OHA55358.1"/>
    </source>
</evidence>
<accession>A0A1G2Q465</accession>
<comment type="caution">
    <text evidence="2">The sequence shown here is derived from an EMBL/GenBank/DDBJ whole genome shotgun (WGS) entry which is preliminary data.</text>
</comment>